<keyword evidence="1" id="KW-0472">Membrane</keyword>
<feature type="transmembrane region" description="Helical" evidence="1">
    <location>
        <begin position="67"/>
        <end position="89"/>
    </location>
</feature>
<protein>
    <submittedName>
        <fullName evidence="2">Uncharacterized protein</fullName>
    </submittedName>
</protein>
<dbReference type="EMBL" id="LAZR01051342">
    <property type="protein sequence ID" value="KKK85370.1"/>
    <property type="molecule type" value="Genomic_DNA"/>
</dbReference>
<name>A0A0F8ZH95_9ZZZZ</name>
<keyword evidence="1" id="KW-0812">Transmembrane</keyword>
<organism evidence="2">
    <name type="scientific">marine sediment metagenome</name>
    <dbReference type="NCBI Taxonomy" id="412755"/>
    <lineage>
        <taxon>unclassified sequences</taxon>
        <taxon>metagenomes</taxon>
        <taxon>ecological metagenomes</taxon>
    </lineage>
</organism>
<sequence length="96" mass="10932">MAKRRRRSKAKLFGFPLTKRGSFWVFIIGVLMVIGSSIQLLWLVYSFTTVGTVMAAWGVGTYYAGSYMMYMIPWLVIIVVMLTLGFYFISVGKKGR</sequence>
<accession>A0A0F8ZH95</accession>
<evidence type="ECO:0000256" key="1">
    <source>
        <dbReference type="SAM" id="Phobius"/>
    </source>
</evidence>
<dbReference type="AlphaFoldDB" id="A0A0F8ZH95"/>
<feature type="transmembrane region" description="Helical" evidence="1">
    <location>
        <begin position="21"/>
        <end position="47"/>
    </location>
</feature>
<gene>
    <name evidence="2" type="ORF">LCGC14_2773970</name>
</gene>
<evidence type="ECO:0000313" key="2">
    <source>
        <dbReference type="EMBL" id="KKK85370.1"/>
    </source>
</evidence>
<comment type="caution">
    <text evidence="2">The sequence shown here is derived from an EMBL/GenBank/DDBJ whole genome shotgun (WGS) entry which is preliminary data.</text>
</comment>
<proteinExistence type="predicted"/>
<keyword evidence="1" id="KW-1133">Transmembrane helix</keyword>
<reference evidence="2" key="1">
    <citation type="journal article" date="2015" name="Nature">
        <title>Complex archaea that bridge the gap between prokaryotes and eukaryotes.</title>
        <authorList>
            <person name="Spang A."/>
            <person name="Saw J.H."/>
            <person name="Jorgensen S.L."/>
            <person name="Zaremba-Niedzwiedzka K."/>
            <person name="Martijn J."/>
            <person name="Lind A.E."/>
            <person name="van Eijk R."/>
            <person name="Schleper C."/>
            <person name="Guy L."/>
            <person name="Ettema T.J."/>
        </authorList>
    </citation>
    <scope>NUCLEOTIDE SEQUENCE</scope>
</reference>